<feature type="signal peptide" evidence="7">
    <location>
        <begin position="1"/>
        <end position="20"/>
    </location>
</feature>
<keyword evidence="5" id="KW-0456">Lyase</keyword>
<gene>
    <name evidence="9" type="ORF">FALBO_11667</name>
</gene>
<dbReference type="GO" id="GO:0008270">
    <property type="term" value="F:zinc ion binding"/>
    <property type="evidence" value="ECO:0007669"/>
    <property type="project" value="InterPro"/>
</dbReference>
<keyword evidence="4" id="KW-0862">Zinc</keyword>
<dbReference type="SUPFAM" id="SSF51069">
    <property type="entry name" value="Carbonic anhydrase"/>
    <property type="match status" value="1"/>
</dbReference>
<dbReference type="InterPro" id="IPR001148">
    <property type="entry name" value="CA_dom"/>
</dbReference>
<dbReference type="SMART" id="SM01057">
    <property type="entry name" value="Carb_anhydrase"/>
    <property type="match status" value="1"/>
</dbReference>
<evidence type="ECO:0000256" key="6">
    <source>
        <dbReference type="ARBA" id="ARBA00048348"/>
    </source>
</evidence>
<protein>
    <recommendedName>
        <fullName evidence="2">carbonic anhydrase</fullName>
        <ecNumber evidence="2">4.2.1.1</ecNumber>
    </recommendedName>
</protein>
<dbReference type="PANTHER" id="PTHR18952:SF265">
    <property type="entry name" value="CARBONIC ANHYDRASE"/>
    <property type="match status" value="1"/>
</dbReference>
<evidence type="ECO:0000259" key="8">
    <source>
        <dbReference type="PROSITE" id="PS51144"/>
    </source>
</evidence>
<evidence type="ECO:0000313" key="9">
    <source>
        <dbReference type="EMBL" id="KAF4461541.1"/>
    </source>
</evidence>
<comment type="catalytic activity">
    <reaction evidence="6">
        <text>hydrogencarbonate + H(+) = CO2 + H2O</text>
        <dbReference type="Rhea" id="RHEA:10748"/>
        <dbReference type="ChEBI" id="CHEBI:15377"/>
        <dbReference type="ChEBI" id="CHEBI:15378"/>
        <dbReference type="ChEBI" id="CHEBI:16526"/>
        <dbReference type="ChEBI" id="CHEBI:17544"/>
        <dbReference type="EC" id="4.2.1.1"/>
    </reaction>
</comment>
<comment type="similarity">
    <text evidence="1">Belongs to the alpha-carbonic anhydrase family.</text>
</comment>
<dbReference type="Proteomes" id="UP000554235">
    <property type="component" value="Unassembled WGS sequence"/>
</dbReference>
<dbReference type="EMBL" id="JAADYS010001702">
    <property type="protein sequence ID" value="KAF4461541.1"/>
    <property type="molecule type" value="Genomic_DNA"/>
</dbReference>
<evidence type="ECO:0000256" key="5">
    <source>
        <dbReference type="ARBA" id="ARBA00023239"/>
    </source>
</evidence>
<evidence type="ECO:0000256" key="4">
    <source>
        <dbReference type="ARBA" id="ARBA00022833"/>
    </source>
</evidence>
<dbReference type="InterPro" id="IPR023561">
    <property type="entry name" value="Carbonic_anhydrase_a-class"/>
</dbReference>
<dbReference type="AlphaFoldDB" id="A0A8H4L3F1"/>
<dbReference type="PROSITE" id="PS51144">
    <property type="entry name" value="ALPHA_CA_2"/>
    <property type="match status" value="1"/>
</dbReference>
<evidence type="ECO:0000256" key="7">
    <source>
        <dbReference type="SAM" id="SignalP"/>
    </source>
</evidence>
<dbReference type="InterPro" id="IPR036398">
    <property type="entry name" value="CA_dom_sf"/>
</dbReference>
<dbReference type="CDD" id="cd03124">
    <property type="entry name" value="alpha_CA_prokaryotic_like"/>
    <property type="match status" value="1"/>
</dbReference>
<keyword evidence="3" id="KW-0479">Metal-binding</keyword>
<comment type="caution">
    <text evidence="9">The sequence shown here is derived from an EMBL/GenBank/DDBJ whole genome shotgun (WGS) entry which is preliminary data.</text>
</comment>
<proteinExistence type="inferred from homology"/>
<reference evidence="9 10" key="1">
    <citation type="submission" date="2020-01" db="EMBL/GenBank/DDBJ databases">
        <title>Identification and distribution of gene clusters putatively required for synthesis of sphingolipid metabolism inhibitors in phylogenetically diverse species of the filamentous fungus Fusarium.</title>
        <authorList>
            <person name="Kim H.-S."/>
            <person name="Busman M."/>
            <person name="Brown D.W."/>
            <person name="Divon H."/>
            <person name="Uhlig S."/>
            <person name="Proctor R.H."/>
        </authorList>
    </citation>
    <scope>NUCLEOTIDE SEQUENCE [LARGE SCALE GENOMIC DNA]</scope>
    <source>
        <strain evidence="9 10">NRRL 20459</strain>
    </source>
</reference>
<keyword evidence="10" id="KW-1185">Reference proteome</keyword>
<dbReference type="GO" id="GO:0004089">
    <property type="term" value="F:carbonate dehydratase activity"/>
    <property type="evidence" value="ECO:0007669"/>
    <property type="project" value="UniProtKB-EC"/>
</dbReference>
<evidence type="ECO:0000256" key="2">
    <source>
        <dbReference type="ARBA" id="ARBA00012925"/>
    </source>
</evidence>
<dbReference type="Gene3D" id="3.10.200.10">
    <property type="entry name" value="Alpha carbonic anhydrase"/>
    <property type="match status" value="1"/>
</dbReference>
<dbReference type="InterPro" id="IPR041891">
    <property type="entry name" value="Alpha_CA_prokaryot-like"/>
</dbReference>
<feature type="chain" id="PRO_5034636876" description="carbonic anhydrase" evidence="7">
    <location>
        <begin position="21"/>
        <end position="295"/>
    </location>
</feature>
<evidence type="ECO:0000256" key="1">
    <source>
        <dbReference type="ARBA" id="ARBA00010718"/>
    </source>
</evidence>
<dbReference type="Pfam" id="PF00194">
    <property type="entry name" value="Carb_anhydrase"/>
    <property type="match status" value="1"/>
</dbReference>
<accession>A0A8H4L3F1</accession>
<evidence type="ECO:0000256" key="3">
    <source>
        <dbReference type="ARBA" id="ARBA00022723"/>
    </source>
</evidence>
<organism evidence="9 10">
    <name type="scientific">Fusarium albosuccineum</name>
    <dbReference type="NCBI Taxonomy" id="1237068"/>
    <lineage>
        <taxon>Eukaryota</taxon>
        <taxon>Fungi</taxon>
        <taxon>Dikarya</taxon>
        <taxon>Ascomycota</taxon>
        <taxon>Pezizomycotina</taxon>
        <taxon>Sordariomycetes</taxon>
        <taxon>Hypocreomycetidae</taxon>
        <taxon>Hypocreales</taxon>
        <taxon>Nectriaceae</taxon>
        <taxon>Fusarium</taxon>
        <taxon>Fusarium decemcellulare species complex</taxon>
    </lineage>
</organism>
<feature type="domain" description="Alpha-carbonic anhydrase" evidence="8">
    <location>
        <begin position="38"/>
        <end position="295"/>
    </location>
</feature>
<keyword evidence="7" id="KW-0732">Signal</keyword>
<sequence length="295" mass="31883">MHSWVSVLGLLVAAVPETLASCAYGTHLHPRAAAFEAPKFGYDATKGPVNWYNLDPVANALCGHGHNQSPINLAGNNFKIVPAKNLKIKIPDFKEGAEFENLGTTVEVVAKGGNIEVDGSKYTLQQFHFHLPSEHLEDGDSMAMEMHMVWTNAKNEIAVIGVFIDLNDNAALSLPFKSKARSKIDSTPSAVIEAVLGSVDKIATPGSTTHTKPLAMSEIVKLLNSGSFQSYSGSLTTPPCHEGVKWFVSTQKISISTRTYRKAGNVIGFNARYPQNAPGQENLLDLYADASEHVH</sequence>
<dbReference type="PANTHER" id="PTHR18952">
    <property type="entry name" value="CARBONIC ANHYDRASE"/>
    <property type="match status" value="1"/>
</dbReference>
<evidence type="ECO:0000313" key="10">
    <source>
        <dbReference type="Proteomes" id="UP000554235"/>
    </source>
</evidence>
<name>A0A8H4L3F1_9HYPO</name>
<dbReference type="EC" id="4.2.1.1" evidence="2"/>
<dbReference type="OrthoDB" id="429145at2759"/>